<evidence type="ECO:0000313" key="2">
    <source>
        <dbReference type="EMBL" id="EFF78292.1"/>
    </source>
</evidence>
<feature type="region of interest" description="Disordered" evidence="1">
    <location>
        <begin position="33"/>
        <end position="63"/>
    </location>
</feature>
<protein>
    <submittedName>
        <fullName evidence="2">Uncharacterized protein</fullName>
    </submittedName>
</protein>
<sequence>MKSRLKSRHSTQALTGCFAPCRMMFATGCVGRQQRPDAGLQHSRGQGANPGSTQGPKPSGSRLYAGKYPAISVLWGGFRDFKSRGHGRAAAICPASW</sequence>
<dbReference type="Proteomes" id="UP000004510">
    <property type="component" value="Unassembled WGS sequence"/>
</dbReference>
<reference evidence="3" key="1">
    <citation type="submission" date="2010-03" db="EMBL/GenBank/DDBJ databases">
        <title>Complete sequence of Mobiluncus curtisii ATCC 43063.</title>
        <authorList>
            <person name="Muzny D."/>
            <person name="Qin X."/>
            <person name="Deng J."/>
            <person name="Jiang H."/>
            <person name="Liu Y."/>
            <person name="Qu J."/>
            <person name="Song X.-Z."/>
            <person name="Zhang L."/>
            <person name="Thornton R."/>
            <person name="Coyle M."/>
            <person name="Francisco L."/>
            <person name="Jackson L."/>
            <person name="Javaid M."/>
            <person name="Korchina V."/>
            <person name="Kovar C."/>
            <person name="Mata R."/>
            <person name="Mathew T."/>
            <person name="Ngo R."/>
            <person name="Nguyen L."/>
            <person name="Nguyen N."/>
            <person name="Okwuonu G."/>
            <person name="Ongeri F."/>
            <person name="Pham C."/>
            <person name="Simmons D."/>
            <person name="Wilczek-Boney K."/>
            <person name="Hale W."/>
            <person name="Jakkamsetti A."/>
            <person name="Pham P."/>
            <person name="Ruth R."/>
            <person name="San Lucas F."/>
            <person name="Warren J."/>
            <person name="Zhang J."/>
            <person name="Zhao Z."/>
            <person name="Zhou C."/>
            <person name="Zhu D."/>
            <person name="Lee S."/>
            <person name="Bess C."/>
            <person name="Blankenburg K."/>
            <person name="Forbes L."/>
            <person name="Fu Q."/>
            <person name="Gubbala S."/>
            <person name="Hirani K."/>
            <person name="Jayaseelan J.C."/>
            <person name="Lara F."/>
            <person name="Munidasa M."/>
            <person name="Palculict T."/>
            <person name="Patil S."/>
            <person name="Pu L.-L."/>
            <person name="Saada N."/>
            <person name="Tang L."/>
            <person name="Weissenberger G."/>
            <person name="Zhu Y."/>
            <person name="Hemphill L."/>
            <person name="Shang Y."/>
            <person name="Youmans B."/>
            <person name="Ayvaz T."/>
            <person name="Ross M."/>
            <person name="Santibanez J."/>
            <person name="Aqrawi P."/>
            <person name="Gross S."/>
            <person name="Joshi V."/>
            <person name="Fowler G."/>
            <person name="Nazareth L."/>
            <person name="Reid J."/>
            <person name="Worley K."/>
            <person name="Petrosino J."/>
            <person name="Highlander S."/>
            <person name="Gibbs R."/>
            <person name="Gibbs R."/>
        </authorList>
    </citation>
    <scope>NUCLEOTIDE SEQUENCE [LARGE SCALE GENOMIC DNA]</scope>
    <source>
        <strain evidence="3">ATCC 43553</strain>
    </source>
</reference>
<name>D4X4X0_9BURK</name>
<gene>
    <name evidence="2" type="ORF">HMPREF0004_0517</name>
</gene>
<evidence type="ECO:0000313" key="3">
    <source>
        <dbReference type="Proteomes" id="UP000004510"/>
    </source>
</evidence>
<evidence type="ECO:0000256" key="1">
    <source>
        <dbReference type="SAM" id="MobiDB-lite"/>
    </source>
</evidence>
<dbReference type="AlphaFoldDB" id="D4X4X0"/>
<organism evidence="2 3">
    <name type="scientific">Achromobacter piechaudii ATCC 43553</name>
    <dbReference type="NCBI Taxonomy" id="742159"/>
    <lineage>
        <taxon>Bacteria</taxon>
        <taxon>Pseudomonadati</taxon>
        <taxon>Pseudomonadota</taxon>
        <taxon>Betaproteobacteria</taxon>
        <taxon>Burkholderiales</taxon>
        <taxon>Alcaligenaceae</taxon>
        <taxon>Achromobacter</taxon>
    </lineage>
</organism>
<proteinExistence type="predicted"/>
<dbReference type="PATRIC" id="fig|742159.3.peg.1066"/>
<accession>D4X4X0</accession>
<comment type="caution">
    <text evidence="2">The sequence shown here is derived from an EMBL/GenBank/DDBJ whole genome shotgun (WGS) entry which is preliminary data.</text>
</comment>
<feature type="compositionally biased region" description="Polar residues" evidence="1">
    <location>
        <begin position="43"/>
        <end position="56"/>
    </location>
</feature>
<dbReference type="EMBL" id="ADMS01000013">
    <property type="protein sequence ID" value="EFF78292.1"/>
    <property type="molecule type" value="Genomic_DNA"/>
</dbReference>
<dbReference type="HOGENOM" id="CLU_2340374_0_0_4"/>